<dbReference type="Gene3D" id="1.10.10.10">
    <property type="entry name" value="Winged helix-like DNA-binding domain superfamily/Winged helix DNA-binding domain"/>
    <property type="match status" value="1"/>
</dbReference>
<evidence type="ECO:0000256" key="4">
    <source>
        <dbReference type="SAM" id="MobiDB-lite"/>
    </source>
</evidence>
<dbReference type="CDD" id="cd06170">
    <property type="entry name" value="LuxR_C_like"/>
    <property type="match status" value="1"/>
</dbReference>
<accession>A0AAU7LVG1</accession>
<gene>
    <name evidence="6" type="primary">epsA</name>
    <name evidence="6" type="ORF">ABLV49_07365</name>
</gene>
<dbReference type="InterPro" id="IPR016032">
    <property type="entry name" value="Sig_transdc_resp-reg_C-effctor"/>
</dbReference>
<organism evidence="6">
    <name type="scientific">Polaromonas hydrogenivorans</name>
    <dbReference type="NCBI Taxonomy" id="335476"/>
    <lineage>
        <taxon>Bacteria</taxon>
        <taxon>Pseudomonadati</taxon>
        <taxon>Pseudomonadota</taxon>
        <taxon>Betaproteobacteria</taxon>
        <taxon>Burkholderiales</taxon>
        <taxon>Comamonadaceae</taxon>
        <taxon>Polaromonas</taxon>
    </lineage>
</organism>
<evidence type="ECO:0000256" key="1">
    <source>
        <dbReference type="ARBA" id="ARBA00023015"/>
    </source>
</evidence>
<dbReference type="InterPro" id="IPR017470">
    <property type="entry name" value="Tscrpt_reg_EpsA"/>
</dbReference>
<dbReference type="PRINTS" id="PR00038">
    <property type="entry name" value="HTHLUXR"/>
</dbReference>
<evidence type="ECO:0000259" key="5">
    <source>
        <dbReference type="PROSITE" id="PS50043"/>
    </source>
</evidence>
<name>A0AAU7LVG1_9BURK</name>
<dbReference type="PROSITE" id="PS50043">
    <property type="entry name" value="HTH_LUXR_2"/>
    <property type="match status" value="1"/>
</dbReference>
<evidence type="ECO:0000256" key="2">
    <source>
        <dbReference type="ARBA" id="ARBA00023125"/>
    </source>
</evidence>
<keyword evidence="1" id="KW-0805">Transcription regulation</keyword>
<dbReference type="InterPro" id="IPR000792">
    <property type="entry name" value="Tscrpt_reg_LuxR_C"/>
</dbReference>
<dbReference type="PANTHER" id="PTHR44688">
    <property type="entry name" value="DNA-BINDING TRANSCRIPTIONAL ACTIVATOR DEVR_DOSR"/>
    <property type="match status" value="1"/>
</dbReference>
<dbReference type="PANTHER" id="PTHR44688:SF16">
    <property type="entry name" value="DNA-BINDING TRANSCRIPTIONAL ACTIVATOR DEVR_DOSR"/>
    <property type="match status" value="1"/>
</dbReference>
<reference evidence="6" key="1">
    <citation type="submission" date="2024-05" db="EMBL/GenBank/DDBJ databases">
        <authorList>
            <person name="Bunk B."/>
            <person name="Swiderski J."/>
            <person name="Sproer C."/>
            <person name="Thiel V."/>
        </authorList>
    </citation>
    <scope>NUCLEOTIDE SEQUENCE</scope>
    <source>
        <strain evidence="6">DSM 17735</strain>
    </source>
</reference>
<feature type="domain" description="HTH luxR-type" evidence="5">
    <location>
        <begin position="217"/>
        <end position="282"/>
    </location>
</feature>
<dbReference type="EMBL" id="CP157675">
    <property type="protein sequence ID" value="XBP71605.1"/>
    <property type="molecule type" value="Genomic_DNA"/>
</dbReference>
<dbReference type="SUPFAM" id="SSF46894">
    <property type="entry name" value="C-terminal effector domain of the bipartite response regulators"/>
    <property type="match status" value="1"/>
</dbReference>
<keyword evidence="2" id="KW-0238">DNA-binding</keyword>
<feature type="region of interest" description="Disordered" evidence="4">
    <location>
        <begin position="1"/>
        <end position="31"/>
    </location>
</feature>
<evidence type="ECO:0000256" key="3">
    <source>
        <dbReference type="ARBA" id="ARBA00023163"/>
    </source>
</evidence>
<dbReference type="GO" id="GO:0003677">
    <property type="term" value="F:DNA binding"/>
    <property type="evidence" value="ECO:0007669"/>
    <property type="project" value="UniProtKB-KW"/>
</dbReference>
<dbReference type="RefSeq" id="WP_349280968.1">
    <property type="nucleotide sequence ID" value="NZ_CBCSCU010000033.1"/>
</dbReference>
<evidence type="ECO:0000313" key="6">
    <source>
        <dbReference type="EMBL" id="XBP71605.1"/>
    </source>
</evidence>
<dbReference type="SMART" id="SM00421">
    <property type="entry name" value="HTH_LUXR"/>
    <property type="match status" value="1"/>
</dbReference>
<dbReference type="NCBIfam" id="TIGR03020">
    <property type="entry name" value="EpsA"/>
    <property type="match status" value="1"/>
</dbReference>
<dbReference type="Pfam" id="PF00196">
    <property type="entry name" value="GerE"/>
    <property type="match status" value="1"/>
</dbReference>
<dbReference type="GO" id="GO:0006355">
    <property type="term" value="P:regulation of DNA-templated transcription"/>
    <property type="evidence" value="ECO:0007669"/>
    <property type="project" value="InterPro"/>
</dbReference>
<dbReference type="PROSITE" id="PS00622">
    <property type="entry name" value="HTH_LUXR_1"/>
    <property type="match status" value="1"/>
</dbReference>
<dbReference type="AlphaFoldDB" id="A0AAU7LVG1"/>
<dbReference type="InterPro" id="IPR036388">
    <property type="entry name" value="WH-like_DNA-bd_sf"/>
</dbReference>
<sequence>MRAGISSGATAAADNKKANSGGEMQSHSMPVSGDSGHYLKLIEGATAIRRHVDLLDWLQGDVQQCLPHDILLAGWGNFQEGSIRHDIVSRLPGARSYAVGTDGLPFLLGKFHESWVLAGRQPNSLDFRNFEYMLGNASLPDSFGSALRNMRSVLIHGMRDERGQCECLYVLLSVHEIPAESASGAIKVLMPFIDSALRQVAQLPQQQKPFAKSPRVVQEEIFGLSEREIQIMDWVAMGKTNSEIGSILNISGFTVKNHMQRIFQKLNVFNRAQAVSKINGVIFNG</sequence>
<protein>
    <submittedName>
        <fullName evidence="6">XrtB/PEP-CTERM-associated transcriptional regulator EpsA</fullName>
    </submittedName>
</protein>
<keyword evidence="3" id="KW-0804">Transcription</keyword>
<proteinExistence type="predicted"/>